<proteinExistence type="predicted"/>
<sequence length="51" mass="5640">MTAAELWLCGGERPRNGGVSGLRWQSGEGWRAWIQGRRGVIGRCGGGERRR</sequence>
<dbReference type="EMBL" id="JAENGY010001045">
    <property type="protein sequence ID" value="KAG6953205.1"/>
    <property type="molecule type" value="Genomic_DNA"/>
</dbReference>
<dbReference type="AlphaFoldDB" id="A0A8J5ME67"/>
<evidence type="ECO:0000313" key="2">
    <source>
        <dbReference type="Proteomes" id="UP000709295"/>
    </source>
</evidence>
<name>A0A8J5ME67_9STRA</name>
<organism evidence="1 2">
    <name type="scientific">Phytophthora aleatoria</name>
    <dbReference type="NCBI Taxonomy" id="2496075"/>
    <lineage>
        <taxon>Eukaryota</taxon>
        <taxon>Sar</taxon>
        <taxon>Stramenopiles</taxon>
        <taxon>Oomycota</taxon>
        <taxon>Peronosporomycetes</taxon>
        <taxon>Peronosporales</taxon>
        <taxon>Peronosporaceae</taxon>
        <taxon>Phytophthora</taxon>
    </lineage>
</organism>
<dbReference type="Proteomes" id="UP000709295">
    <property type="component" value="Unassembled WGS sequence"/>
</dbReference>
<evidence type="ECO:0000313" key="1">
    <source>
        <dbReference type="EMBL" id="KAG6953205.1"/>
    </source>
</evidence>
<gene>
    <name evidence="1" type="ORF">JG688_00012941</name>
</gene>
<comment type="caution">
    <text evidence="1">The sequence shown here is derived from an EMBL/GenBank/DDBJ whole genome shotgun (WGS) entry which is preliminary data.</text>
</comment>
<reference evidence="1" key="1">
    <citation type="submission" date="2021-01" db="EMBL/GenBank/DDBJ databases">
        <title>Phytophthora aleatoria, a newly-described species from Pinus radiata is distinct from Phytophthora cactorum isolates based on comparative genomics.</title>
        <authorList>
            <person name="Mcdougal R."/>
            <person name="Panda P."/>
            <person name="Williams N."/>
            <person name="Studholme D.J."/>
        </authorList>
    </citation>
    <scope>NUCLEOTIDE SEQUENCE</scope>
    <source>
        <strain evidence="1">NZFS 4037</strain>
    </source>
</reference>
<protein>
    <submittedName>
        <fullName evidence="1">Uncharacterized protein</fullName>
    </submittedName>
</protein>
<keyword evidence="2" id="KW-1185">Reference proteome</keyword>
<accession>A0A8J5ME67</accession>